<dbReference type="Gene3D" id="3.30.40.10">
    <property type="entry name" value="Zinc/RING finger domain, C3HC4 (zinc finger)"/>
    <property type="match status" value="1"/>
</dbReference>
<keyword evidence="2 4" id="KW-0863">Zinc-finger</keyword>
<dbReference type="EMBL" id="JABFDY010000001">
    <property type="protein sequence ID" value="KAF7711750.1"/>
    <property type="molecule type" value="Genomic_DNA"/>
</dbReference>
<name>A0A8T0C0J6_SILME</name>
<dbReference type="SMART" id="SM00184">
    <property type="entry name" value="RING"/>
    <property type="match status" value="1"/>
</dbReference>
<dbReference type="PROSITE" id="PS50089">
    <property type="entry name" value="ZF_RING_2"/>
    <property type="match status" value="1"/>
</dbReference>
<keyword evidence="8" id="KW-1185">Reference proteome</keyword>
<feature type="domain" description="RING-type" evidence="6">
    <location>
        <begin position="9"/>
        <end position="56"/>
    </location>
</feature>
<dbReference type="GO" id="GO:0061630">
    <property type="term" value="F:ubiquitin protein ligase activity"/>
    <property type="evidence" value="ECO:0007669"/>
    <property type="project" value="TreeGrafter"/>
</dbReference>
<dbReference type="GO" id="GO:0008270">
    <property type="term" value="F:zinc ion binding"/>
    <property type="evidence" value="ECO:0007669"/>
    <property type="project" value="UniProtKB-KW"/>
</dbReference>
<dbReference type="OrthoDB" id="6106880at2759"/>
<dbReference type="PANTHER" id="PTHR22791">
    <property type="entry name" value="RING-TYPE DOMAIN-CONTAINING PROTEIN"/>
    <property type="match status" value="1"/>
</dbReference>
<evidence type="ECO:0000313" key="8">
    <source>
        <dbReference type="Proteomes" id="UP000606274"/>
    </source>
</evidence>
<dbReference type="InterPro" id="IPR017907">
    <property type="entry name" value="Znf_RING_CS"/>
</dbReference>
<dbReference type="InterPro" id="IPR013083">
    <property type="entry name" value="Znf_RING/FYVE/PHD"/>
</dbReference>
<feature type="region of interest" description="Disordered" evidence="5">
    <location>
        <begin position="105"/>
        <end position="129"/>
    </location>
</feature>
<evidence type="ECO:0000259" key="6">
    <source>
        <dbReference type="PROSITE" id="PS50089"/>
    </source>
</evidence>
<dbReference type="InterPro" id="IPR051435">
    <property type="entry name" value="RING_finger_E3_ubiq-ligases"/>
</dbReference>
<dbReference type="PROSITE" id="PS00518">
    <property type="entry name" value="ZF_RING_1"/>
    <property type="match status" value="1"/>
</dbReference>
<dbReference type="AlphaFoldDB" id="A0A8T0C0J6"/>
<feature type="compositionally biased region" description="Polar residues" evidence="5">
    <location>
        <begin position="109"/>
        <end position="120"/>
    </location>
</feature>
<evidence type="ECO:0000256" key="4">
    <source>
        <dbReference type="PROSITE-ProRule" id="PRU00175"/>
    </source>
</evidence>
<dbReference type="Proteomes" id="UP000606274">
    <property type="component" value="Unassembled WGS sequence"/>
</dbReference>
<dbReference type="Pfam" id="PF14634">
    <property type="entry name" value="zf-RING_5"/>
    <property type="match status" value="1"/>
</dbReference>
<gene>
    <name evidence="7" type="ORF">HF521_000761</name>
</gene>
<sequence>MVLFEDHECGVCYERYSRSKHVPRVLFCNHTFCGPCLETMATQKGGMLTVRCPLCRQVSCVRHGLLLDEALLVNSHLWDRIREDQELEIREEDLEEEEEYEEVKRRSTVTEAASPMQTQCRSRQSSQQDRLRLRLPGFLRRMIVPRQSQERIVPGCNVRMKSWRRLSGE</sequence>
<organism evidence="7 8">
    <name type="scientific">Silurus meridionalis</name>
    <name type="common">Southern catfish</name>
    <name type="synonym">Silurus soldatovi meridionalis</name>
    <dbReference type="NCBI Taxonomy" id="175797"/>
    <lineage>
        <taxon>Eukaryota</taxon>
        <taxon>Metazoa</taxon>
        <taxon>Chordata</taxon>
        <taxon>Craniata</taxon>
        <taxon>Vertebrata</taxon>
        <taxon>Euteleostomi</taxon>
        <taxon>Actinopterygii</taxon>
        <taxon>Neopterygii</taxon>
        <taxon>Teleostei</taxon>
        <taxon>Ostariophysi</taxon>
        <taxon>Siluriformes</taxon>
        <taxon>Siluridae</taxon>
        <taxon>Silurus</taxon>
    </lineage>
</organism>
<evidence type="ECO:0000256" key="5">
    <source>
        <dbReference type="SAM" id="MobiDB-lite"/>
    </source>
</evidence>
<comment type="caution">
    <text evidence="7">The sequence shown here is derived from an EMBL/GenBank/DDBJ whole genome shotgun (WGS) entry which is preliminary data.</text>
</comment>
<evidence type="ECO:0000256" key="1">
    <source>
        <dbReference type="ARBA" id="ARBA00022723"/>
    </source>
</evidence>
<evidence type="ECO:0000313" key="7">
    <source>
        <dbReference type="EMBL" id="KAF7711750.1"/>
    </source>
</evidence>
<evidence type="ECO:0000256" key="3">
    <source>
        <dbReference type="ARBA" id="ARBA00022833"/>
    </source>
</evidence>
<keyword evidence="3" id="KW-0862">Zinc</keyword>
<dbReference type="GO" id="GO:0016567">
    <property type="term" value="P:protein ubiquitination"/>
    <property type="evidence" value="ECO:0007669"/>
    <property type="project" value="TreeGrafter"/>
</dbReference>
<protein>
    <recommendedName>
        <fullName evidence="6">RING-type domain-containing protein</fullName>
    </recommendedName>
</protein>
<accession>A0A8T0C0J6</accession>
<keyword evidence="1" id="KW-0479">Metal-binding</keyword>
<dbReference type="InterPro" id="IPR001841">
    <property type="entry name" value="Znf_RING"/>
</dbReference>
<proteinExistence type="predicted"/>
<dbReference type="SUPFAM" id="SSF57850">
    <property type="entry name" value="RING/U-box"/>
    <property type="match status" value="1"/>
</dbReference>
<reference evidence="7" key="1">
    <citation type="submission" date="2020-08" db="EMBL/GenBank/DDBJ databases">
        <title>Chromosome-level assembly of Southern catfish (Silurus meridionalis) provides insights into visual adaptation to the nocturnal and benthic lifestyles.</title>
        <authorList>
            <person name="Zhang Y."/>
            <person name="Wang D."/>
            <person name="Peng Z."/>
        </authorList>
    </citation>
    <scope>NUCLEOTIDE SEQUENCE</scope>
    <source>
        <strain evidence="7">SWU-2019-XX</strain>
        <tissue evidence="7">Muscle</tissue>
    </source>
</reference>
<evidence type="ECO:0000256" key="2">
    <source>
        <dbReference type="ARBA" id="ARBA00022771"/>
    </source>
</evidence>
<dbReference type="PANTHER" id="PTHR22791:SF31">
    <property type="entry name" value="IM:7152348"/>
    <property type="match status" value="1"/>
</dbReference>